<keyword evidence="2" id="KW-0418">Kinase</keyword>
<comment type="caution">
    <text evidence="2">The sequence shown here is derived from an EMBL/GenBank/DDBJ whole genome shotgun (WGS) entry which is preliminary data.</text>
</comment>
<evidence type="ECO:0000259" key="1">
    <source>
        <dbReference type="Pfam" id="PF13521"/>
    </source>
</evidence>
<evidence type="ECO:0000313" key="2">
    <source>
        <dbReference type="EMBL" id="GCD41752.1"/>
    </source>
</evidence>
<dbReference type="InterPro" id="IPR027417">
    <property type="entry name" value="P-loop_NTPase"/>
</dbReference>
<organism evidence="2 3">
    <name type="scientific">Streptomyces paromomycinus</name>
    <name type="common">Streptomyces rimosus subsp. paromomycinus</name>
    <dbReference type="NCBI Taxonomy" id="92743"/>
    <lineage>
        <taxon>Bacteria</taxon>
        <taxon>Bacillati</taxon>
        <taxon>Actinomycetota</taxon>
        <taxon>Actinomycetes</taxon>
        <taxon>Kitasatosporales</taxon>
        <taxon>Streptomycetaceae</taxon>
        <taxon>Streptomyces</taxon>
    </lineage>
</organism>
<dbReference type="GO" id="GO:0016301">
    <property type="term" value="F:kinase activity"/>
    <property type="evidence" value="ECO:0007669"/>
    <property type="project" value="UniProtKB-KW"/>
</dbReference>
<name>A0A401VXF7_STREY</name>
<sequence>MAVEGLCLAGKSTLAAALAGRLGAQLMPEYADWAPLPAWPPNDEAAVRTALEFLAAVEQERQCAASRYRVVVFDRCPLSLAAHEAGMRVLGVPADVTHAARLFATTPMPDAVLHLTVPEPVARERLLARGPLPPHLIAPPVRAAMTGYYTAALARLPGRVRHLDATRPLPQLLDQALDFLHRLAPQAAGCWVLPAPQSTGRAL</sequence>
<protein>
    <submittedName>
        <fullName evidence="2">Thymidylate kinase</fullName>
    </submittedName>
</protein>
<accession>A0A401VXF7</accession>
<dbReference type="SUPFAM" id="SSF52540">
    <property type="entry name" value="P-loop containing nucleoside triphosphate hydrolases"/>
    <property type="match status" value="1"/>
</dbReference>
<keyword evidence="2" id="KW-0808">Transferase</keyword>
<gene>
    <name evidence="2" type="primary">tmk_1</name>
    <name evidence="2" type="ORF">GKJPGBOP_01409</name>
</gene>
<proteinExistence type="predicted"/>
<dbReference type="Gene3D" id="3.40.50.300">
    <property type="entry name" value="P-loop containing nucleotide triphosphate hydrolases"/>
    <property type="match status" value="1"/>
</dbReference>
<dbReference type="AlphaFoldDB" id="A0A401VXF7"/>
<dbReference type="Proteomes" id="UP000286746">
    <property type="component" value="Unassembled WGS sequence"/>
</dbReference>
<feature type="domain" description="NadR/Ttd14 AAA" evidence="1">
    <location>
        <begin position="9"/>
        <end position="116"/>
    </location>
</feature>
<reference evidence="2 3" key="1">
    <citation type="submission" date="2018-11" db="EMBL/GenBank/DDBJ databases">
        <title>Whole genome sequence of Streptomyces paromomycinus NBRC 15454(T).</title>
        <authorList>
            <person name="Komaki H."/>
            <person name="Tamura T."/>
        </authorList>
    </citation>
    <scope>NUCLEOTIDE SEQUENCE [LARGE SCALE GENOMIC DNA]</scope>
    <source>
        <strain evidence="2 3">NBRC 15454</strain>
    </source>
</reference>
<dbReference type="InterPro" id="IPR038727">
    <property type="entry name" value="NadR/Ttd14_AAA_dom"/>
</dbReference>
<dbReference type="EMBL" id="BHZD01000001">
    <property type="protein sequence ID" value="GCD41752.1"/>
    <property type="molecule type" value="Genomic_DNA"/>
</dbReference>
<evidence type="ECO:0000313" key="3">
    <source>
        <dbReference type="Proteomes" id="UP000286746"/>
    </source>
</evidence>
<dbReference type="Pfam" id="PF13521">
    <property type="entry name" value="AAA_28"/>
    <property type="match status" value="1"/>
</dbReference>
<keyword evidence="3" id="KW-1185">Reference proteome</keyword>